<dbReference type="AlphaFoldDB" id="A0A1Y3AVM0"/>
<accession>A0A1Y3AVM0</accession>
<evidence type="ECO:0000313" key="2">
    <source>
        <dbReference type="Proteomes" id="UP000194236"/>
    </source>
</evidence>
<reference evidence="1 2" key="1">
    <citation type="submission" date="2017-03" db="EMBL/GenBank/DDBJ databases">
        <title>Genome Survey of Euroglyphus maynei.</title>
        <authorList>
            <person name="Arlian L.G."/>
            <person name="Morgan M.S."/>
            <person name="Rider S.D."/>
        </authorList>
    </citation>
    <scope>NUCLEOTIDE SEQUENCE [LARGE SCALE GENOMIC DNA]</scope>
    <source>
        <strain evidence="1">Arlian Lab</strain>
        <tissue evidence="1">Whole body</tissue>
    </source>
</reference>
<organism evidence="1 2">
    <name type="scientific">Euroglyphus maynei</name>
    <name type="common">Mayne's house dust mite</name>
    <dbReference type="NCBI Taxonomy" id="6958"/>
    <lineage>
        <taxon>Eukaryota</taxon>
        <taxon>Metazoa</taxon>
        <taxon>Ecdysozoa</taxon>
        <taxon>Arthropoda</taxon>
        <taxon>Chelicerata</taxon>
        <taxon>Arachnida</taxon>
        <taxon>Acari</taxon>
        <taxon>Acariformes</taxon>
        <taxon>Sarcoptiformes</taxon>
        <taxon>Astigmata</taxon>
        <taxon>Psoroptidia</taxon>
        <taxon>Analgoidea</taxon>
        <taxon>Pyroglyphidae</taxon>
        <taxon>Pyroglyphinae</taxon>
        <taxon>Euroglyphus</taxon>
    </lineage>
</organism>
<gene>
    <name evidence="1" type="ORF">BLA29_005739</name>
</gene>
<evidence type="ECO:0000313" key="1">
    <source>
        <dbReference type="EMBL" id="OTF71703.1"/>
    </source>
</evidence>
<keyword evidence="2" id="KW-1185">Reference proteome</keyword>
<dbReference type="EMBL" id="MUJZ01059654">
    <property type="protein sequence ID" value="OTF71703.1"/>
    <property type="molecule type" value="Genomic_DNA"/>
</dbReference>
<sequence>MANPHTSFRFERNSSYTGSTNITFILQVINHDILESIRTIPDDYRQYLPCHPDVPMILFVGLVLKNDQTFPCNK</sequence>
<protein>
    <submittedName>
        <fullName evidence="1">Uncharacterized protein</fullName>
    </submittedName>
</protein>
<name>A0A1Y3AVM0_EURMA</name>
<proteinExistence type="predicted"/>
<dbReference type="Proteomes" id="UP000194236">
    <property type="component" value="Unassembled WGS sequence"/>
</dbReference>
<comment type="caution">
    <text evidence="1">The sequence shown here is derived from an EMBL/GenBank/DDBJ whole genome shotgun (WGS) entry which is preliminary data.</text>
</comment>